<dbReference type="Proteomes" id="UP000501648">
    <property type="component" value="Chromosome"/>
</dbReference>
<name>A0A6M3ZVP0_9BURK</name>
<gene>
    <name evidence="9" type="ORF">C798_19340</name>
</gene>
<reference evidence="9 10" key="1">
    <citation type="journal article" date="2012" name="J. Bacteriol.">
        <title>Genome sequence of the pathogenic Herbaspirillum seropedicae strain Os34, isolated from rice roots.</title>
        <authorList>
            <person name="Ye W."/>
            <person name="Ye S."/>
            <person name="Liu J."/>
            <person name="Chang S."/>
            <person name="Chen M."/>
            <person name="Zhu B."/>
            <person name="Guo L."/>
            <person name="An Q."/>
        </authorList>
    </citation>
    <scope>NUCLEOTIDE SEQUENCE [LARGE SCALE GENOMIC DNA]</scope>
    <source>
        <strain evidence="9 10">Os34</strain>
    </source>
</reference>
<dbReference type="GO" id="GO:1903785">
    <property type="term" value="P:L-valine transmembrane transport"/>
    <property type="evidence" value="ECO:0007669"/>
    <property type="project" value="TreeGrafter"/>
</dbReference>
<dbReference type="PANTHER" id="PTHR34979:SF1">
    <property type="entry name" value="INNER MEMBRANE PROTEIN YGAZ"/>
    <property type="match status" value="1"/>
</dbReference>
<evidence type="ECO:0000256" key="7">
    <source>
        <dbReference type="ARBA" id="ARBA00023136"/>
    </source>
</evidence>
<protein>
    <submittedName>
        <fullName evidence="9">Branched-chain amino acid ABC transporter permease</fullName>
    </submittedName>
</protein>
<keyword evidence="5 8" id="KW-0812">Transmembrane</keyword>
<feature type="transmembrane region" description="Helical" evidence="8">
    <location>
        <begin position="165"/>
        <end position="185"/>
    </location>
</feature>
<sequence length="242" mass="26329">MMDDMKDDTLLRAMTRGPVGRSLLRAAPTALGIVPVAMLCGVLAAQSGWDGVDVFLFSAFGFSGSGQLALLPLAGQGLGVLTMLLMALSINSRYIPIAFATANRLPSARLPRILTAHMLGDEAYAVEQERDCSVAVVTIRLSIYVVWVLSNMLGAWMFSSIPEELINAHFNLAFPASAVLLVLSLRQLQVRIAGSVAPWTRRTCEIAVCVLVAIFLCLLLGKVWFWLPSIAFTTWRMREVCA</sequence>
<evidence type="ECO:0000256" key="5">
    <source>
        <dbReference type="ARBA" id="ARBA00022692"/>
    </source>
</evidence>
<feature type="transmembrane region" description="Helical" evidence="8">
    <location>
        <begin position="206"/>
        <end position="227"/>
    </location>
</feature>
<feature type="transmembrane region" description="Helical" evidence="8">
    <location>
        <begin position="141"/>
        <end position="159"/>
    </location>
</feature>
<dbReference type="GO" id="GO:0005886">
    <property type="term" value="C:plasma membrane"/>
    <property type="evidence" value="ECO:0007669"/>
    <property type="project" value="UniProtKB-SubCell"/>
</dbReference>
<accession>A0A6M3ZVP0</accession>
<proteinExistence type="inferred from homology"/>
<evidence type="ECO:0000313" key="10">
    <source>
        <dbReference type="Proteomes" id="UP000501648"/>
    </source>
</evidence>
<evidence type="ECO:0000256" key="6">
    <source>
        <dbReference type="ARBA" id="ARBA00022989"/>
    </source>
</evidence>
<evidence type="ECO:0000256" key="1">
    <source>
        <dbReference type="ARBA" id="ARBA00004651"/>
    </source>
</evidence>
<keyword evidence="4" id="KW-1003">Cell membrane</keyword>
<dbReference type="AlphaFoldDB" id="A0A6M3ZVP0"/>
<keyword evidence="7 8" id="KW-0472">Membrane</keyword>
<dbReference type="PANTHER" id="PTHR34979">
    <property type="entry name" value="INNER MEMBRANE PROTEIN YGAZ"/>
    <property type="match status" value="1"/>
</dbReference>
<evidence type="ECO:0000256" key="8">
    <source>
        <dbReference type="SAM" id="Phobius"/>
    </source>
</evidence>
<feature type="transmembrane region" description="Helical" evidence="8">
    <location>
        <begin position="68"/>
        <end position="88"/>
    </location>
</feature>
<dbReference type="Pfam" id="PF03591">
    <property type="entry name" value="AzlC"/>
    <property type="match status" value="1"/>
</dbReference>
<dbReference type="InterPro" id="IPR011606">
    <property type="entry name" value="Brnchd-chn_aa_trnsp_permease"/>
</dbReference>
<dbReference type="EMBL" id="CP008956">
    <property type="protein sequence ID" value="QJQ02313.1"/>
    <property type="molecule type" value="Genomic_DNA"/>
</dbReference>
<keyword evidence="6 8" id="KW-1133">Transmembrane helix</keyword>
<organism evidence="9 10">
    <name type="scientific">Herbaspirillum rubrisubalbicans Os34</name>
    <dbReference type="NCBI Taxonomy" id="1235827"/>
    <lineage>
        <taxon>Bacteria</taxon>
        <taxon>Pseudomonadati</taxon>
        <taxon>Pseudomonadota</taxon>
        <taxon>Betaproteobacteria</taxon>
        <taxon>Burkholderiales</taxon>
        <taxon>Oxalobacteraceae</taxon>
        <taxon>Herbaspirillum</taxon>
    </lineage>
</organism>
<comment type="subcellular location">
    <subcellularLocation>
        <location evidence="1">Cell membrane</location>
        <topology evidence="1">Multi-pass membrane protein</topology>
    </subcellularLocation>
</comment>
<keyword evidence="3" id="KW-0813">Transport</keyword>
<evidence type="ECO:0000256" key="4">
    <source>
        <dbReference type="ARBA" id="ARBA00022475"/>
    </source>
</evidence>
<evidence type="ECO:0000313" key="9">
    <source>
        <dbReference type="EMBL" id="QJQ02313.1"/>
    </source>
</evidence>
<comment type="similarity">
    <text evidence="2">Belongs to the AzlC family.</text>
</comment>
<evidence type="ECO:0000256" key="3">
    <source>
        <dbReference type="ARBA" id="ARBA00022448"/>
    </source>
</evidence>
<evidence type="ECO:0000256" key="2">
    <source>
        <dbReference type="ARBA" id="ARBA00010735"/>
    </source>
</evidence>